<evidence type="ECO:0000256" key="4">
    <source>
        <dbReference type="ARBA" id="ARBA00022801"/>
    </source>
</evidence>
<comment type="subunit">
    <text evidence="11">Heterotrimer of RecB, RecC and RecD. All subunits contribute to DNA-binding.</text>
</comment>
<dbReference type="InterPro" id="IPR041851">
    <property type="entry name" value="RecD_N_sf"/>
</dbReference>
<dbReference type="GO" id="GO:0008854">
    <property type="term" value="F:exodeoxyribonuclease V activity"/>
    <property type="evidence" value="ECO:0007669"/>
    <property type="project" value="InterPro"/>
</dbReference>
<protein>
    <recommendedName>
        <fullName evidence="11">RecBCD enzyme subunit RecD</fullName>
        <ecNumber evidence="11">5.6.2.3</ecNumber>
    </recommendedName>
    <alternativeName>
        <fullName evidence="11">DNA 5'-3' helicase subunit RecD</fullName>
    </alternativeName>
    <alternativeName>
        <fullName evidence="11">Exonuclease V subunit RecD</fullName>
        <shortName evidence="11">ExoV subunit RecD</shortName>
    </alternativeName>
    <alternativeName>
        <fullName evidence="11">Helicase/nuclease RecBCD subunit RecD</fullName>
    </alternativeName>
</protein>
<dbReference type="CDD" id="cd18809">
    <property type="entry name" value="SF1_C_RecD"/>
    <property type="match status" value="1"/>
</dbReference>
<reference evidence="13 14" key="1">
    <citation type="submission" date="2018-12" db="EMBL/GenBank/DDBJ databases">
        <authorList>
            <person name="Chong R.A."/>
        </authorList>
    </citation>
    <scope>NUCLEOTIDE SEQUENCE [LARGE SCALE GENOMIC DNA]</scope>
    <source>
        <strain evidence="13 14">Ahe</strain>
    </source>
</reference>
<evidence type="ECO:0000256" key="6">
    <source>
        <dbReference type="ARBA" id="ARBA00022839"/>
    </source>
</evidence>
<keyword evidence="7 11" id="KW-0067">ATP-binding</keyword>
<feature type="binding site" evidence="11">
    <location>
        <begin position="172"/>
        <end position="179"/>
    </location>
    <ligand>
        <name>ATP</name>
        <dbReference type="ChEBI" id="CHEBI:30616"/>
    </ligand>
</feature>
<evidence type="ECO:0000256" key="3">
    <source>
        <dbReference type="ARBA" id="ARBA00022763"/>
    </source>
</evidence>
<keyword evidence="4 11" id="KW-0378">Hydrolase</keyword>
<keyword evidence="10 11" id="KW-0413">Isomerase</keyword>
<dbReference type="Pfam" id="PF21185">
    <property type="entry name" value="RecD_N"/>
    <property type="match status" value="1"/>
</dbReference>
<dbReference type="CDD" id="cd17933">
    <property type="entry name" value="DEXSc_RecD-like"/>
    <property type="match status" value="1"/>
</dbReference>
<accession>A0A4D6XUI7</accession>
<dbReference type="PANTHER" id="PTHR43788:SF6">
    <property type="entry name" value="DNA HELICASE B"/>
    <property type="match status" value="1"/>
</dbReference>
<keyword evidence="6 11" id="KW-0269">Exonuclease</keyword>
<dbReference type="GO" id="GO:0009338">
    <property type="term" value="C:exodeoxyribonuclease V complex"/>
    <property type="evidence" value="ECO:0007669"/>
    <property type="project" value="InterPro"/>
</dbReference>
<dbReference type="HAMAP" id="MF_01487">
    <property type="entry name" value="RecD"/>
    <property type="match status" value="1"/>
</dbReference>
<keyword evidence="8 11" id="KW-0238">DNA-binding</keyword>
<name>A0A4D6XUI7_9GAMM</name>
<organism evidence="13 14">
    <name type="scientific">Buchnera aphidicola</name>
    <name type="common">Aphis helianthi</name>
    <dbReference type="NCBI Taxonomy" id="2315802"/>
    <lineage>
        <taxon>Bacteria</taxon>
        <taxon>Pseudomonadati</taxon>
        <taxon>Pseudomonadota</taxon>
        <taxon>Gammaproteobacteria</taxon>
        <taxon>Enterobacterales</taxon>
        <taxon>Erwiniaceae</taxon>
        <taxon>Buchnera</taxon>
    </lineage>
</organism>
<dbReference type="RefSeq" id="WP_158340194.1">
    <property type="nucleotide sequence ID" value="NZ_CP034894.1"/>
</dbReference>
<comment type="miscellaneous">
    <text evidence="11">In the RecBCD complex, RecB has a slow 3'-5' helicase, an exonuclease activity and loads RecA onto ssDNA, RecD has a fast 5'-3' helicase activity, while RecC stimulates the ATPase and processivity of the RecB helicase and contributes to recognition of the Chi site.</text>
</comment>
<sequence length="605" mass="70974">MKTLLKNLVKIKIIRIIDFTFSQFISQTNNIIMLIAACISFESNNGYICLSLDYFKKNNFFSIQNKNIIKKILFILNTKKINWSLEILNHHAFSNGNIITPLVFSQKKIYLYKIWKSEKNILQYLNQQQINNNFDLTKTQKLLQELFPNEEYNYQKIAVVLSMINQIVFILGGPGTGKTTIIIKIIIILIKNIKKNIKIQLAAPTGKAKSRLIEVLNNSQIFNLYLSLEEKTNFLLKPVTIHELLGISQVSEKIFFHKKNPLNIDVLIIDEVSMIDILMMNNILSAIQKNTKIIFIGDHNQLSPIGTGSVLKKIYNYSHYGYSYETQSILNKITQCSNIYNKENKNNTYLIGDKICVLTKNYRFQKNSGIYILSNAIYQNKKEIFSKLFNNLIKNVFFYEINCENQYKQMIDKIIFYNKEYWDNIEKKENIQKIIETFHSYQVLCVIRDGLFGINNINNILEQTMYKKNIIKKYFYINKKKWYIGKPIMITKNNKYFNLSNGDIGITYLNNKKKLHVYFLNNNNIKYIPVDLLENYETAWCITVHKSQGSEFNHTTLILPNKNLEILNKEILYTAITRSRKKLSIFSNKNIFIMTAKNTKTKNFN</sequence>
<comment type="function">
    <text evidence="11">A helicase/nuclease that prepares dsDNA breaks (DSB) for recombinational DNA repair. Binds to DSBs and unwinds DNA via a highly rapid and processive ATP-dependent bidirectional helicase activity. Unwinds dsDNA until it encounters a Chi (crossover hotspot instigator) sequence from the 3' direction. Cuts ssDNA a few nucleotides 3' to the Chi site. The properties and activities of the enzyme are changed at Chi. The Chi-altered holoenzyme produces a long 3'-ssDNA overhang and facilitates RecA-binding to the ssDNA for homologous DNA recombination and repair. Holoenzyme degrades any linearized DNA that is unable to undergo homologous recombination. In the holoenzyme this subunit has ssDNA-dependent ATPase and 5'-3' helicase activity. When added to pre-assembled RecBC greatly stimulates nuclease activity and augments holoenzyme processivity. Negatively regulates the RecA-loading ability of RecBCD.</text>
</comment>
<dbReference type="GO" id="GO:0000724">
    <property type="term" value="P:double-strand break repair via homologous recombination"/>
    <property type="evidence" value="ECO:0007669"/>
    <property type="project" value="UniProtKB-UniRule"/>
</dbReference>
<evidence type="ECO:0000256" key="10">
    <source>
        <dbReference type="ARBA" id="ARBA00023235"/>
    </source>
</evidence>
<evidence type="ECO:0000256" key="9">
    <source>
        <dbReference type="ARBA" id="ARBA00023204"/>
    </source>
</evidence>
<reference evidence="13 14" key="2">
    <citation type="submission" date="2019-05" db="EMBL/GenBank/DDBJ databases">
        <title>Genome evolution of the obligate endosymbiont Buchnera aphidicola.</title>
        <authorList>
            <person name="Moran N.A."/>
        </authorList>
    </citation>
    <scope>NUCLEOTIDE SEQUENCE [LARGE SCALE GENOMIC DNA]</scope>
    <source>
        <strain evidence="13 14">Ahe</strain>
    </source>
</reference>
<dbReference type="InterPro" id="IPR027785">
    <property type="entry name" value="UvrD-like_helicase_C"/>
</dbReference>
<keyword evidence="3 11" id="KW-0227">DNA damage</keyword>
<dbReference type="EC" id="5.6.2.3" evidence="11"/>
<evidence type="ECO:0000259" key="12">
    <source>
        <dbReference type="SMART" id="SM00382"/>
    </source>
</evidence>
<comment type="similarity">
    <text evidence="11">Belongs to the RecD family.</text>
</comment>
<evidence type="ECO:0000256" key="2">
    <source>
        <dbReference type="ARBA" id="ARBA00022741"/>
    </source>
</evidence>
<keyword evidence="2 11" id="KW-0547">Nucleotide-binding</keyword>
<comment type="catalytic activity">
    <reaction evidence="11">
        <text>ATP + H2O = ADP + phosphate + H(+)</text>
        <dbReference type="Rhea" id="RHEA:13065"/>
        <dbReference type="ChEBI" id="CHEBI:15377"/>
        <dbReference type="ChEBI" id="CHEBI:15378"/>
        <dbReference type="ChEBI" id="CHEBI:30616"/>
        <dbReference type="ChEBI" id="CHEBI:43474"/>
        <dbReference type="ChEBI" id="CHEBI:456216"/>
        <dbReference type="EC" id="5.6.2.3"/>
    </reaction>
</comment>
<dbReference type="GO" id="GO:0003677">
    <property type="term" value="F:DNA binding"/>
    <property type="evidence" value="ECO:0007669"/>
    <property type="project" value="UniProtKB-UniRule"/>
</dbReference>
<evidence type="ECO:0000256" key="5">
    <source>
        <dbReference type="ARBA" id="ARBA00022806"/>
    </source>
</evidence>
<dbReference type="Gene3D" id="1.10.10.1020">
    <property type="entry name" value="RecBCD complex, subunit RecD, N-terminal domain"/>
    <property type="match status" value="1"/>
</dbReference>
<dbReference type="SMART" id="SM00382">
    <property type="entry name" value="AAA"/>
    <property type="match status" value="1"/>
</dbReference>
<proteinExistence type="inferred from homology"/>
<dbReference type="OrthoDB" id="9803432at2"/>
<dbReference type="GO" id="GO:0016887">
    <property type="term" value="F:ATP hydrolysis activity"/>
    <property type="evidence" value="ECO:0007669"/>
    <property type="project" value="RHEA"/>
</dbReference>
<keyword evidence="5 11" id="KW-0347">Helicase</keyword>
<dbReference type="InterPro" id="IPR006344">
    <property type="entry name" value="RecD"/>
</dbReference>
<gene>
    <name evidence="11 13" type="primary">recD</name>
    <name evidence="13" type="ORF">D9V62_02305</name>
</gene>
<dbReference type="InterPro" id="IPR050534">
    <property type="entry name" value="Coronavir_polyprotein_1ab"/>
</dbReference>
<dbReference type="Pfam" id="PF13245">
    <property type="entry name" value="AAA_19"/>
    <property type="match status" value="1"/>
</dbReference>
<dbReference type="Pfam" id="PF13538">
    <property type="entry name" value="UvrD_C_2"/>
    <property type="match status" value="1"/>
</dbReference>
<dbReference type="PANTHER" id="PTHR43788">
    <property type="entry name" value="DNA2/NAM7 HELICASE FAMILY MEMBER"/>
    <property type="match status" value="1"/>
</dbReference>
<dbReference type="GO" id="GO:0017116">
    <property type="term" value="F:single-stranded DNA helicase activity"/>
    <property type="evidence" value="ECO:0007669"/>
    <property type="project" value="TreeGrafter"/>
</dbReference>
<dbReference type="InterPro" id="IPR027417">
    <property type="entry name" value="P-loop_NTPase"/>
</dbReference>
<evidence type="ECO:0000313" key="13">
    <source>
        <dbReference type="EMBL" id="QCI17261.1"/>
    </source>
</evidence>
<evidence type="ECO:0000256" key="7">
    <source>
        <dbReference type="ARBA" id="ARBA00022840"/>
    </source>
</evidence>
<dbReference type="Proteomes" id="UP000298759">
    <property type="component" value="Chromosome"/>
</dbReference>
<dbReference type="InterPro" id="IPR049550">
    <property type="entry name" value="RecD_N"/>
</dbReference>
<dbReference type="GO" id="GO:0005524">
    <property type="term" value="F:ATP binding"/>
    <property type="evidence" value="ECO:0007669"/>
    <property type="project" value="UniProtKB-UniRule"/>
</dbReference>
<dbReference type="SUPFAM" id="SSF52540">
    <property type="entry name" value="P-loop containing nucleoside triphosphate hydrolases"/>
    <property type="match status" value="2"/>
</dbReference>
<feature type="domain" description="AAA+ ATPase" evidence="12">
    <location>
        <begin position="164"/>
        <end position="299"/>
    </location>
</feature>
<keyword evidence="1 11" id="KW-0540">Nuclease</keyword>
<dbReference type="EMBL" id="CP034894">
    <property type="protein sequence ID" value="QCI17261.1"/>
    <property type="molecule type" value="Genomic_DNA"/>
</dbReference>
<evidence type="ECO:0000256" key="8">
    <source>
        <dbReference type="ARBA" id="ARBA00023125"/>
    </source>
</evidence>
<evidence type="ECO:0000256" key="1">
    <source>
        <dbReference type="ARBA" id="ARBA00022722"/>
    </source>
</evidence>
<dbReference type="NCBIfam" id="TIGR01447">
    <property type="entry name" value="recD"/>
    <property type="match status" value="1"/>
</dbReference>
<dbReference type="Gene3D" id="3.40.50.300">
    <property type="entry name" value="P-loop containing nucleotide triphosphate hydrolases"/>
    <property type="match status" value="3"/>
</dbReference>
<keyword evidence="9 11" id="KW-0234">DNA repair</keyword>
<evidence type="ECO:0000256" key="11">
    <source>
        <dbReference type="HAMAP-Rule" id="MF_01487"/>
    </source>
</evidence>
<dbReference type="GO" id="GO:0043139">
    <property type="term" value="F:5'-3' DNA helicase activity"/>
    <property type="evidence" value="ECO:0007669"/>
    <property type="project" value="UniProtKB-UniRule"/>
</dbReference>
<dbReference type="InterPro" id="IPR003593">
    <property type="entry name" value="AAA+_ATPase"/>
</dbReference>
<evidence type="ECO:0000313" key="14">
    <source>
        <dbReference type="Proteomes" id="UP000298759"/>
    </source>
</evidence>
<dbReference type="AlphaFoldDB" id="A0A4D6XUI7"/>